<feature type="signal peptide" evidence="1">
    <location>
        <begin position="1"/>
        <end position="16"/>
    </location>
</feature>
<reference evidence="2" key="2">
    <citation type="journal article" date="2015" name="Data Brief">
        <title>Shoot transcriptome of the giant reed, Arundo donax.</title>
        <authorList>
            <person name="Barrero R.A."/>
            <person name="Guerrero F.D."/>
            <person name="Moolhuijzen P."/>
            <person name="Goolsby J.A."/>
            <person name="Tidwell J."/>
            <person name="Bellgard S.E."/>
            <person name="Bellgard M.I."/>
        </authorList>
    </citation>
    <scope>NUCLEOTIDE SEQUENCE</scope>
    <source>
        <tissue evidence="2">Shoot tissue taken approximately 20 cm above the soil surface</tissue>
    </source>
</reference>
<organism evidence="2">
    <name type="scientific">Arundo donax</name>
    <name type="common">Giant reed</name>
    <name type="synonym">Donax arundinaceus</name>
    <dbReference type="NCBI Taxonomy" id="35708"/>
    <lineage>
        <taxon>Eukaryota</taxon>
        <taxon>Viridiplantae</taxon>
        <taxon>Streptophyta</taxon>
        <taxon>Embryophyta</taxon>
        <taxon>Tracheophyta</taxon>
        <taxon>Spermatophyta</taxon>
        <taxon>Magnoliopsida</taxon>
        <taxon>Liliopsida</taxon>
        <taxon>Poales</taxon>
        <taxon>Poaceae</taxon>
        <taxon>PACMAD clade</taxon>
        <taxon>Arundinoideae</taxon>
        <taxon>Arundineae</taxon>
        <taxon>Arundo</taxon>
    </lineage>
</organism>
<sequence>MLMLLRMLLMLPHLSAHILSPYLRRPATNMEMDASRSKVPLLAMYLYIT</sequence>
<name>A0A0A9FXC5_ARUDO</name>
<dbReference type="AlphaFoldDB" id="A0A0A9FXC5"/>
<accession>A0A0A9FXC5</accession>
<keyword evidence="1" id="KW-0732">Signal</keyword>
<protein>
    <submittedName>
        <fullName evidence="2">Uncharacterized protein</fullName>
    </submittedName>
</protein>
<feature type="chain" id="PRO_5002044702" evidence="1">
    <location>
        <begin position="17"/>
        <end position="49"/>
    </location>
</feature>
<evidence type="ECO:0000256" key="1">
    <source>
        <dbReference type="SAM" id="SignalP"/>
    </source>
</evidence>
<dbReference type="EMBL" id="GBRH01184903">
    <property type="protein sequence ID" value="JAE12993.1"/>
    <property type="molecule type" value="Transcribed_RNA"/>
</dbReference>
<reference evidence="2" key="1">
    <citation type="submission" date="2014-09" db="EMBL/GenBank/DDBJ databases">
        <authorList>
            <person name="Magalhaes I.L.F."/>
            <person name="Oliveira U."/>
            <person name="Santos F.R."/>
            <person name="Vidigal T.H.D.A."/>
            <person name="Brescovit A.D."/>
            <person name="Santos A.J."/>
        </authorList>
    </citation>
    <scope>NUCLEOTIDE SEQUENCE</scope>
    <source>
        <tissue evidence="2">Shoot tissue taken approximately 20 cm above the soil surface</tissue>
    </source>
</reference>
<proteinExistence type="predicted"/>
<evidence type="ECO:0000313" key="2">
    <source>
        <dbReference type="EMBL" id="JAE12993.1"/>
    </source>
</evidence>